<name>A0A0G9HBF2_9GAMM</name>
<accession>A0A0G9HBF2</accession>
<dbReference type="AlphaFoldDB" id="A0A0G9HBF2"/>
<evidence type="ECO:0000313" key="1">
    <source>
        <dbReference type="EMBL" id="APG04049.1"/>
    </source>
</evidence>
<dbReference type="PATRIC" id="fig|1440763.5.peg.2572"/>
<proteinExistence type="predicted"/>
<dbReference type="Proteomes" id="UP000182987">
    <property type="component" value="Chromosome"/>
</dbReference>
<organism evidence="1 2">
    <name type="scientific">Luteibacter rhizovicinus DSM 16549</name>
    <dbReference type="NCBI Taxonomy" id="1440763"/>
    <lineage>
        <taxon>Bacteria</taxon>
        <taxon>Pseudomonadati</taxon>
        <taxon>Pseudomonadota</taxon>
        <taxon>Gammaproteobacteria</taxon>
        <taxon>Lysobacterales</taxon>
        <taxon>Rhodanobacteraceae</taxon>
        <taxon>Luteibacter</taxon>
    </lineage>
</organism>
<dbReference type="InterPro" id="IPR013830">
    <property type="entry name" value="SGNH_hydro"/>
</dbReference>
<dbReference type="OrthoDB" id="158267at2"/>
<dbReference type="Gene3D" id="3.40.50.1110">
    <property type="entry name" value="SGNH hydrolase"/>
    <property type="match status" value="1"/>
</dbReference>
<dbReference type="KEGG" id="lrz:BJI69_09180"/>
<dbReference type="GO" id="GO:0016788">
    <property type="term" value="F:hydrolase activity, acting on ester bonds"/>
    <property type="evidence" value="ECO:0007669"/>
    <property type="project" value="UniProtKB-ARBA"/>
</dbReference>
<sequence>MAETTFLALGDSYTIGEGVPTEGRWPEQLVARLRERGVMVGDPRIIATTGWTTDELSGAMDEAGLRGSFGLVTLLIGVNNQYRGRSASEYREQFLALLHRAIALAGDSRRVVVVSIPDWGVTAFAEGRDRAAIGSDIDTFNAIAHDEAIRAHARWADVTPASRAAGAKPGMLVEDGLHPSAAQYALWVDAILPEAQAAVRELHR</sequence>
<dbReference type="SUPFAM" id="SSF52266">
    <property type="entry name" value="SGNH hydrolase"/>
    <property type="match status" value="1"/>
</dbReference>
<gene>
    <name evidence="1" type="ORF">BJI69_09180</name>
</gene>
<reference evidence="2" key="1">
    <citation type="submission" date="2016-09" db="EMBL/GenBank/DDBJ databases">
        <authorList>
            <person name="Lysoe E."/>
        </authorList>
    </citation>
    <scope>NUCLEOTIDE SEQUENCE [LARGE SCALE GENOMIC DNA]</scope>
    <source>
        <strain evidence="2">LJ96T</strain>
    </source>
</reference>
<dbReference type="CDD" id="cd01832">
    <property type="entry name" value="SGNH_hydrolase_like_1"/>
    <property type="match status" value="1"/>
</dbReference>
<protein>
    <submittedName>
        <fullName evidence="1">Lysophospholipase</fullName>
    </submittedName>
</protein>
<dbReference type="EMBL" id="CP017480">
    <property type="protein sequence ID" value="APG04049.1"/>
    <property type="molecule type" value="Genomic_DNA"/>
</dbReference>
<dbReference type="Pfam" id="PF13472">
    <property type="entry name" value="Lipase_GDSL_2"/>
    <property type="match status" value="1"/>
</dbReference>
<dbReference type="RefSeq" id="WP_046968205.1">
    <property type="nucleotide sequence ID" value="NZ_CP017480.1"/>
</dbReference>
<evidence type="ECO:0000313" key="2">
    <source>
        <dbReference type="Proteomes" id="UP000182987"/>
    </source>
</evidence>
<keyword evidence="2" id="KW-1185">Reference proteome</keyword>
<dbReference type="STRING" id="1440763.BJI69_09180"/>
<dbReference type="InterPro" id="IPR036514">
    <property type="entry name" value="SGNH_hydro_sf"/>
</dbReference>